<evidence type="ECO:0000256" key="1">
    <source>
        <dbReference type="SAM" id="MobiDB-lite"/>
    </source>
</evidence>
<dbReference type="InterPro" id="IPR029058">
    <property type="entry name" value="AB_hydrolase_fold"/>
</dbReference>
<dbReference type="AlphaFoldDB" id="A0A0N0V7E7"/>
<gene>
    <name evidence="2" type="ORF">FLAG1_04097</name>
</gene>
<organism evidence="2 3">
    <name type="scientific">Fusarium langsethiae</name>
    <dbReference type="NCBI Taxonomy" id="179993"/>
    <lineage>
        <taxon>Eukaryota</taxon>
        <taxon>Fungi</taxon>
        <taxon>Dikarya</taxon>
        <taxon>Ascomycota</taxon>
        <taxon>Pezizomycotina</taxon>
        <taxon>Sordariomycetes</taxon>
        <taxon>Hypocreomycetidae</taxon>
        <taxon>Hypocreales</taxon>
        <taxon>Nectriaceae</taxon>
        <taxon>Fusarium</taxon>
    </lineage>
</organism>
<dbReference type="Gene3D" id="3.40.50.1820">
    <property type="entry name" value="alpha/beta hydrolase"/>
    <property type="match status" value="1"/>
</dbReference>
<evidence type="ECO:0000313" key="3">
    <source>
        <dbReference type="Proteomes" id="UP000037904"/>
    </source>
</evidence>
<feature type="compositionally biased region" description="Polar residues" evidence="1">
    <location>
        <begin position="28"/>
        <end position="41"/>
    </location>
</feature>
<evidence type="ECO:0000313" key="2">
    <source>
        <dbReference type="EMBL" id="KPA43011.1"/>
    </source>
</evidence>
<dbReference type="Proteomes" id="UP000037904">
    <property type="component" value="Unassembled WGS sequence"/>
</dbReference>
<dbReference type="EMBL" id="JXCE01000051">
    <property type="protein sequence ID" value="KPA43011.1"/>
    <property type="molecule type" value="Genomic_DNA"/>
</dbReference>
<comment type="caution">
    <text evidence="2">The sequence shown here is derived from an EMBL/GenBank/DDBJ whole genome shotgun (WGS) entry which is preliminary data.</text>
</comment>
<name>A0A0N0V7E7_FUSLA</name>
<reference evidence="2 3" key="1">
    <citation type="submission" date="2015-04" db="EMBL/GenBank/DDBJ databases">
        <title>The draft genome sequence of Fusarium langsethiae, a T-2/HT-2 mycotoxin producer.</title>
        <authorList>
            <person name="Lysoe E."/>
            <person name="Divon H.H."/>
            <person name="Terzi V."/>
            <person name="Orru L."/>
            <person name="Lamontanara A."/>
            <person name="Kolseth A.-K."/>
            <person name="Frandsen R.J."/>
            <person name="Nielsen K."/>
            <person name="Thrane U."/>
        </authorList>
    </citation>
    <scope>NUCLEOTIDE SEQUENCE [LARGE SCALE GENOMIC DNA]</scope>
    <source>
        <strain evidence="2 3">Fl201059</strain>
    </source>
</reference>
<keyword evidence="3" id="KW-1185">Reference proteome</keyword>
<accession>A0A0N0V7E7</accession>
<protein>
    <submittedName>
        <fullName evidence="2">Uncharacterized protein</fullName>
    </submittedName>
</protein>
<feature type="region of interest" description="Disordered" evidence="1">
    <location>
        <begin position="17"/>
        <end position="51"/>
    </location>
</feature>
<sequence length="108" mass="11968">MEAWNLSVNGKPAGGWQIYMQPPDHGRNIQQNKPLMHQSNAPAPGAGSSEPLCRRTTFFVNVDWRMGATLATATNIVGQMYVECLEPAERLHPYPVILIHGDFHTGQV</sequence>
<proteinExistence type="predicted"/>